<evidence type="ECO:0000256" key="5">
    <source>
        <dbReference type="ARBA" id="ARBA00022679"/>
    </source>
</evidence>
<evidence type="ECO:0000256" key="3">
    <source>
        <dbReference type="ARBA" id="ARBA00004806"/>
    </source>
</evidence>
<dbReference type="CDD" id="cd02027">
    <property type="entry name" value="APSK"/>
    <property type="match status" value="1"/>
</dbReference>
<evidence type="ECO:0000256" key="1">
    <source>
        <dbReference type="ARBA" id="ARBA00001823"/>
    </source>
</evidence>
<feature type="domain" description="APS kinase" evidence="8">
    <location>
        <begin position="243"/>
        <end position="395"/>
    </location>
</feature>
<dbReference type="EMBL" id="VDUX01000002">
    <property type="protein sequence ID" value="TXL62282.1"/>
    <property type="molecule type" value="Genomic_DNA"/>
</dbReference>
<accession>A0A5C8NLZ0</accession>
<comment type="function">
    <text evidence="2">Catalyzes the synthesis of activated sulfate.</text>
</comment>
<dbReference type="Pfam" id="PF01583">
    <property type="entry name" value="APS_kinase"/>
    <property type="match status" value="1"/>
</dbReference>
<evidence type="ECO:0000256" key="7">
    <source>
        <dbReference type="ARBA" id="ARBA00022840"/>
    </source>
</evidence>
<dbReference type="NCBIfam" id="TIGR00455">
    <property type="entry name" value="apsK"/>
    <property type="match status" value="1"/>
</dbReference>
<dbReference type="SUPFAM" id="SSF52540">
    <property type="entry name" value="P-loop containing nucleoside triphosphate hydrolases"/>
    <property type="match status" value="1"/>
</dbReference>
<evidence type="ECO:0000256" key="4">
    <source>
        <dbReference type="ARBA" id="ARBA00012121"/>
    </source>
</evidence>
<dbReference type="InterPro" id="IPR002891">
    <property type="entry name" value="APS"/>
</dbReference>
<dbReference type="GO" id="GO:0005737">
    <property type="term" value="C:cytoplasm"/>
    <property type="evidence" value="ECO:0007669"/>
    <property type="project" value="TreeGrafter"/>
</dbReference>
<organism evidence="9 10">
    <name type="scientific">Aeromicrobium terrae</name>
    <dbReference type="NCBI Taxonomy" id="2498846"/>
    <lineage>
        <taxon>Bacteria</taxon>
        <taxon>Bacillati</taxon>
        <taxon>Actinomycetota</taxon>
        <taxon>Actinomycetes</taxon>
        <taxon>Propionibacteriales</taxon>
        <taxon>Nocardioidaceae</taxon>
        <taxon>Aeromicrobium</taxon>
    </lineage>
</organism>
<evidence type="ECO:0000313" key="10">
    <source>
        <dbReference type="Proteomes" id="UP000321571"/>
    </source>
</evidence>
<keyword evidence="7" id="KW-0067">ATP-binding</keyword>
<dbReference type="GO" id="GO:0004781">
    <property type="term" value="F:sulfate adenylyltransferase (ATP) activity"/>
    <property type="evidence" value="ECO:0007669"/>
    <property type="project" value="TreeGrafter"/>
</dbReference>
<evidence type="ECO:0000256" key="6">
    <source>
        <dbReference type="ARBA" id="ARBA00022741"/>
    </source>
</evidence>
<dbReference type="NCBIfam" id="NF003013">
    <property type="entry name" value="PRK03846.1"/>
    <property type="match status" value="1"/>
</dbReference>
<dbReference type="GO" id="GO:0010134">
    <property type="term" value="P:sulfate assimilation via adenylyl sulfate reduction"/>
    <property type="evidence" value="ECO:0007669"/>
    <property type="project" value="TreeGrafter"/>
</dbReference>
<comment type="pathway">
    <text evidence="3">Sulfur metabolism; hydrogen sulfide biosynthesis; sulfite from sulfate: step 2/3.</text>
</comment>
<protein>
    <recommendedName>
        <fullName evidence="4">adenylyl-sulfate kinase</fullName>
        <ecNumber evidence="4">2.7.1.25</ecNumber>
    </recommendedName>
</protein>
<dbReference type="PANTHER" id="PTHR42700">
    <property type="entry name" value="SULFATE ADENYLYLTRANSFERASE"/>
    <property type="match status" value="1"/>
</dbReference>
<dbReference type="EC" id="2.7.1.25" evidence="4"/>
<keyword evidence="5 9" id="KW-0808">Transferase</keyword>
<sequence>MARVPDAATSLPQYTPSPRELDDVELLRMGVLAPLDGFEGADSDITLVAPTELVEAAQELGGLEITDPEQVPLAVVSVEDTYPAGEGMTGVVGEVRALPGIIRRAFGDRYRAPSTSRTKMSPRTLTVPVDAPLTASDLATLAELVDDRPVLFLVLTGDGSPRGLSPHGLIRATVTAAAGFGDAHVIAVPAAARADETGDLAFRRHVAAAYAPGHDIHWPKGEGPLTEEIAAVVEADRPTGTDQGLVVFFTGLSGSGKSTLAHALCDRLLESGGRSVTLLDGDRVRRNLSKGLTFSREDRETNIERIGWVAAEVARHGGLAICSPIAPFDRTRKAARAMAEEVGAAFVLFHVATPLEECERRDRKHLYAKARRGEVTDFTGISSPYEVPTDADLAFDTTGRTVDDVLNEILELLTDRGWLPREVRDPVVLAVP</sequence>
<name>A0A5C8NLZ0_9ACTN</name>
<comment type="catalytic activity">
    <reaction evidence="1">
        <text>adenosine 5'-phosphosulfate + ATP = 3'-phosphoadenylyl sulfate + ADP + H(+)</text>
        <dbReference type="Rhea" id="RHEA:24152"/>
        <dbReference type="ChEBI" id="CHEBI:15378"/>
        <dbReference type="ChEBI" id="CHEBI:30616"/>
        <dbReference type="ChEBI" id="CHEBI:58243"/>
        <dbReference type="ChEBI" id="CHEBI:58339"/>
        <dbReference type="ChEBI" id="CHEBI:456216"/>
        <dbReference type="EC" id="2.7.1.25"/>
    </reaction>
</comment>
<dbReference type="InterPro" id="IPR059117">
    <property type="entry name" value="APS_kinase_dom"/>
</dbReference>
<dbReference type="InterPro" id="IPR050512">
    <property type="entry name" value="Sulf_AdTrans/APS_kinase"/>
</dbReference>
<dbReference type="GO" id="GO:0004020">
    <property type="term" value="F:adenylylsulfate kinase activity"/>
    <property type="evidence" value="ECO:0007669"/>
    <property type="project" value="UniProtKB-EC"/>
</dbReference>
<dbReference type="InterPro" id="IPR015947">
    <property type="entry name" value="PUA-like_sf"/>
</dbReference>
<dbReference type="Gene3D" id="3.40.50.300">
    <property type="entry name" value="P-loop containing nucleotide triphosphate hydrolases"/>
    <property type="match status" value="1"/>
</dbReference>
<evidence type="ECO:0000313" key="9">
    <source>
        <dbReference type="EMBL" id="TXL62282.1"/>
    </source>
</evidence>
<dbReference type="GO" id="GO:0019379">
    <property type="term" value="P:sulfate assimilation, phosphoadenylyl sulfate reduction by phosphoadenylyl-sulfate reductase (thioredoxin)"/>
    <property type="evidence" value="ECO:0007669"/>
    <property type="project" value="TreeGrafter"/>
</dbReference>
<dbReference type="GO" id="GO:0005524">
    <property type="term" value="F:ATP binding"/>
    <property type="evidence" value="ECO:0007669"/>
    <property type="project" value="UniProtKB-KW"/>
</dbReference>
<dbReference type="Proteomes" id="UP000321571">
    <property type="component" value="Unassembled WGS sequence"/>
</dbReference>
<proteinExistence type="predicted"/>
<evidence type="ECO:0000259" key="8">
    <source>
        <dbReference type="Pfam" id="PF01583"/>
    </source>
</evidence>
<dbReference type="PANTHER" id="PTHR42700:SF1">
    <property type="entry name" value="SULFATE ADENYLYLTRANSFERASE"/>
    <property type="match status" value="1"/>
</dbReference>
<keyword evidence="6" id="KW-0547">Nucleotide-binding</keyword>
<dbReference type="InterPro" id="IPR027417">
    <property type="entry name" value="P-loop_NTPase"/>
</dbReference>
<dbReference type="FunFam" id="3.40.50.300:FF:000802">
    <property type="entry name" value="Sulfate adenylyltransferase"/>
    <property type="match status" value="1"/>
</dbReference>
<reference evidence="9 10" key="1">
    <citation type="submission" date="2019-06" db="EMBL/GenBank/DDBJ databases">
        <title>Aeromicrobium sp. nov., isolated from a maize field.</title>
        <authorList>
            <person name="Lin S.-Y."/>
            <person name="Tsai C.-F."/>
            <person name="Young C.-C."/>
        </authorList>
    </citation>
    <scope>NUCLEOTIDE SEQUENCE [LARGE SCALE GENOMIC DNA]</scope>
    <source>
        <strain evidence="9 10">CC-CFT486</strain>
    </source>
</reference>
<keyword evidence="9" id="KW-0418">Kinase</keyword>
<dbReference type="OrthoDB" id="9804504at2"/>
<keyword evidence="10" id="KW-1185">Reference proteome</keyword>
<dbReference type="AlphaFoldDB" id="A0A5C8NLZ0"/>
<dbReference type="SUPFAM" id="SSF88697">
    <property type="entry name" value="PUA domain-like"/>
    <property type="match status" value="1"/>
</dbReference>
<comment type="caution">
    <text evidence="9">The sequence shown here is derived from an EMBL/GenBank/DDBJ whole genome shotgun (WGS) entry which is preliminary data.</text>
</comment>
<evidence type="ECO:0000256" key="2">
    <source>
        <dbReference type="ARBA" id="ARBA00002632"/>
    </source>
</evidence>
<gene>
    <name evidence="9" type="primary">cysC</name>
    <name evidence="9" type="ORF">FHP06_06190</name>
</gene>